<evidence type="ECO:0000313" key="1">
    <source>
        <dbReference type="EMBL" id="MFC6397734.1"/>
    </source>
</evidence>
<organism evidence="1 2">
    <name type="scientific">Luteococcus sanguinis</name>
    <dbReference type="NCBI Taxonomy" id="174038"/>
    <lineage>
        <taxon>Bacteria</taxon>
        <taxon>Bacillati</taxon>
        <taxon>Actinomycetota</taxon>
        <taxon>Actinomycetes</taxon>
        <taxon>Propionibacteriales</taxon>
        <taxon>Propionibacteriaceae</taxon>
        <taxon>Luteococcus</taxon>
    </lineage>
</organism>
<protein>
    <submittedName>
        <fullName evidence="1">PAC2 family protein</fullName>
    </submittedName>
</protein>
<dbReference type="PIRSF" id="PIRSF028754">
    <property type="entry name" value="UCP028754"/>
    <property type="match status" value="1"/>
</dbReference>
<dbReference type="Proteomes" id="UP001596266">
    <property type="component" value="Unassembled WGS sequence"/>
</dbReference>
<dbReference type="EMBL" id="JBHSUA010000021">
    <property type="protein sequence ID" value="MFC6397734.1"/>
    <property type="molecule type" value="Genomic_DNA"/>
</dbReference>
<gene>
    <name evidence="1" type="ORF">ACFP57_12175</name>
</gene>
<dbReference type="SUPFAM" id="SSF159659">
    <property type="entry name" value="Cgl1923-like"/>
    <property type="match status" value="1"/>
</dbReference>
<sequence length="277" mass="30300">MSESLSNLRRPVAILAFDGWNDAADAATAAVDHLASSYDAEMVFEVDGEDYYDFQVNRPMVVKDGSHSEIIWPALRLSIAHLPSRDLVLVQGPEPNFRWRAFSQSLVSALRTVRPELVIVMGAMLSDSPHSRPVAVSGTTDDAELASKLGLEMSDYEGPTGITGVVSEACRRAGLPVVSLWAAVPHYVSEPPNPPATLALVTRIEDLLDEALDLADLPEQAQAWHRGVDELAAEDPDIAEYIARLEARQDEEELPEATGDAIAAEFQRYLRRRGQGK</sequence>
<dbReference type="Pfam" id="PF09754">
    <property type="entry name" value="PAC2"/>
    <property type="match status" value="1"/>
</dbReference>
<dbReference type="InterPro" id="IPR019151">
    <property type="entry name" value="Proteasome_assmbl_chaperone_2"/>
</dbReference>
<keyword evidence="2" id="KW-1185">Reference proteome</keyword>
<dbReference type="Gene3D" id="3.40.50.10900">
    <property type="entry name" value="PAC-like subunit"/>
    <property type="match status" value="1"/>
</dbReference>
<proteinExistence type="predicted"/>
<comment type="caution">
    <text evidence="1">The sequence shown here is derived from an EMBL/GenBank/DDBJ whole genome shotgun (WGS) entry which is preliminary data.</text>
</comment>
<dbReference type="InterPro" id="IPR038389">
    <property type="entry name" value="PSMG2_sf"/>
</dbReference>
<name>A0ABW1X5I2_9ACTN</name>
<dbReference type="RefSeq" id="WP_343886102.1">
    <property type="nucleotide sequence ID" value="NZ_BAAAKI010000013.1"/>
</dbReference>
<reference evidence="2" key="1">
    <citation type="journal article" date="2019" name="Int. J. Syst. Evol. Microbiol.">
        <title>The Global Catalogue of Microorganisms (GCM) 10K type strain sequencing project: providing services to taxonomists for standard genome sequencing and annotation.</title>
        <authorList>
            <consortium name="The Broad Institute Genomics Platform"/>
            <consortium name="The Broad Institute Genome Sequencing Center for Infectious Disease"/>
            <person name="Wu L."/>
            <person name="Ma J."/>
        </authorList>
    </citation>
    <scope>NUCLEOTIDE SEQUENCE [LARGE SCALE GENOMIC DNA]</scope>
    <source>
        <strain evidence="2">CGMCC 1.15277</strain>
    </source>
</reference>
<evidence type="ECO:0000313" key="2">
    <source>
        <dbReference type="Proteomes" id="UP001596266"/>
    </source>
</evidence>
<accession>A0ABW1X5I2</accession>
<dbReference type="InterPro" id="IPR008492">
    <property type="entry name" value="Rv2714-like"/>
</dbReference>